<gene>
    <name evidence="2" type="ORF">ESY86_04645</name>
</gene>
<sequence>MNPDKKRIAALEPKSICLESLIEKLLNKIEVLTHRKNSRNSPVSSSKDENRALKSERLRLSQGKSVGGQLGHEGSTIEMTVAPDSIVEHTPAFGW</sequence>
<reference evidence="2 3" key="1">
    <citation type="submission" date="2019-08" db="EMBL/GenBank/DDBJ databases">
        <title>Genomes of Subsaximicrobium wynnwilliamsii strains.</title>
        <authorList>
            <person name="Bowman J.P."/>
        </authorList>
    </citation>
    <scope>NUCLEOTIDE SEQUENCE [LARGE SCALE GENOMIC DNA]</scope>
    <source>
        <strain evidence="2 3">2-80-2</strain>
    </source>
</reference>
<organism evidence="2 3">
    <name type="scientific">Subsaximicrobium wynnwilliamsii</name>
    <dbReference type="NCBI Taxonomy" id="291179"/>
    <lineage>
        <taxon>Bacteria</taxon>
        <taxon>Pseudomonadati</taxon>
        <taxon>Bacteroidota</taxon>
        <taxon>Flavobacteriia</taxon>
        <taxon>Flavobacteriales</taxon>
        <taxon>Flavobacteriaceae</taxon>
        <taxon>Subsaximicrobium</taxon>
    </lineage>
</organism>
<dbReference type="RefSeq" id="WP_147085441.1">
    <property type="nucleotide sequence ID" value="NZ_VORM01000004.1"/>
</dbReference>
<proteinExistence type="predicted"/>
<dbReference type="OrthoDB" id="151215at2"/>
<name>A0A5C6ZIL9_9FLAO</name>
<dbReference type="AlphaFoldDB" id="A0A5C6ZIL9"/>
<evidence type="ECO:0000313" key="3">
    <source>
        <dbReference type="Proteomes" id="UP000321578"/>
    </source>
</evidence>
<evidence type="ECO:0000313" key="2">
    <source>
        <dbReference type="EMBL" id="TXD90048.1"/>
    </source>
</evidence>
<dbReference type="EMBL" id="VORO01000004">
    <property type="protein sequence ID" value="TXD90048.1"/>
    <property type="molecule type" value="Genomic_DNA"/>
</dbReference>
<evidence type="ECO:0000256" key="1">
    <source>
        <dbReference type="SAM" id="MobiDB-lite"/>
    </source>
</evidence>
<protein>
    <submittedName>
        <fullName evidence="2">Uncharacterized protein</fullName>
    </submittedName>
</protein>
<comment type="caution">
    <text evidence="2">The sequence shown here is derived from an EMBL/GenBank/DDBJ whole genome shotgun (WGS) entry which is preliminary data.</text>
</comment>
<feature type="compositionally biased region" description="Basic and acidic residues" evidence="1">
    <location>
        <begin position="46"/>
        <end position="59"/>
    </location>
</feature>
<accession>A0A5C6ZIL9</accession>
<feature type="region of interest" description="Disordered" evidence="1">
    <location>
        <begin position="33"/>
        <end position="83"/>
    </location>
</feature>
<keyword evidence="3" id="KW-1185">Reference proteome</keyword>
<dbReference type="Proteomes" id="UP000321578">
    <property type="component" value="Unassembled WGS sequence"/>
</dbReference>